<dbReference type="CDD" id="cd05288">
    <property type="entry name" value="PGDH"/>
    <property type="match status" value="1"/>
</dbReference>
<proteinExistence type="predicted"/>
<dbReference type="SMART" id="SM00829">
    <property type="entry name" value="PKS_ER"/>
    <property type="match status" value="1"/>
</dbReference>
<sequence length="351" mass="36938">MGRETMSTQMKQIVLASRPDGAPTPENFRLESADMPTPGEGEVLVEVHYMSLDPYMRGRMDDAKSYAAPVPIGGKMEGGSAGKVIASNSAHLKEGDMVFGPFGWATHAVADAKMCRKLDPEQASITTSLGVLGMPGLTGWHGLMAYGKPKAGETLVVAAATGPVGSMVGQVAKSLGLRVVGIAGGADKCKTAVEHFGFDACLDHRAYDDAKALNAALKAECPKGIDIYFENVGGKVLEAVLPLMNQFGRIPICGMISWYNAGGLGEKAGGAGLTAPKLWRTILVNFLSVNGFIISNHWDRFPEFVTEMAPKVASGEIAVQEDITEGLENAPQAFINLLTGGNVGKAIVKVS</sequence>
<dbReference type="SUPFAM" id="SSF51735">
    <property type="entry name" value="NAD(P)-binding Rossmann-fold domains"/>
    <property type="match status" value="1"/>
</dbReference>
<dbReference type="EMBL" id="JAFBRM010000001">
    <property type="protein sequence ID" value="MBM1713288.1"/>
    <property type="molecule type" value="Genomic_DNA"/>
</dbReference>
<accession>A0AAE2VXF6</accession>
<feature type="domain" description="Enoyl reductase (ER)" evidence="2">
    <location>
        <begin position="23"/>
        <end position="348"/>
    </location>
</feature>
<dbReference type="InterPro" id="IPR045010">
    <property type="entry name" value="MDR_fam"/>
</dbReference>
<dbReference type="GO" id="GO:0016628">
    <property type="term" value="F:oxidoreductase activity, acting on the CH-CH group of donors, NAD or NADP as acceptor"/>
    <property type="evidence" value="ECO:0007669"/>
    <property type="project" value="InterPro"/>
</dbReference>
<dbReference type="AlphaFoldDB" id="A0AAE2VXF6"/>
<keyword evidence="1" id="KW-0560">Oxidoreductase</keyword>
<dbReference type="FunFam" id="3.40.50.720:FF:000121">
    <property type="entry name" value="Prostaglandin reductase 2"/>
    <property type="match status" value="1"/>
</dbReference>
<dbReference type="PANTHER" id="PTHR43205">
    <property type="entry name" value="PROSTAGLANDIN REDUCTASE"/>
    <property type="match status" value="1"/>
</dbReference>
<organism evidence="3 4">
    <name type="scientific">Sulfitobacter geojensis</name>
    <dbReference type="NCBI Taxonomy" id="1342299"/>
    <lineage>
        <taxon>Bacteria</taxon>
        <taxon>Pseudomonadati</taxon>
        <taxon>Pseudomonadota</taxon>
        <taxon>Alphaproteobacteria</taxon>
        <taxon>Rhodobacterales</taxon>
        <taxon>Roseobacteraceae</taxon>
        <taxon>Sulfitobacter</taxon>
    </lineage>
</organism>
<dbReference type="PANTHER" id="PTHR43205:SF7">
    <property type="entry name" value="PROSTAGLANDIN REDUCTASE 1"/>
    <property type="match status" value="1"/>
</dbReference>
<evidence type="ECO:0000313" key="3">
    <source>
        <dbReference type="EMBL" id="MBM1713288.1"/>
    </source>
</evidence>
<evidence type="ECO:0000313" key="4">
    <source>
        <dbReference type="Proteomes" id="UP000732193"/>
    </source>
</evidence>
<reference evidence="3 4" key="1">
    <citation type="submission" date="2021-01" db="EMBL/GenBank/DDBJ databases">
        <title>Diatom-associated Roseobacters Show Island Model of Population Structure.</title>
        <authorList>
            <person name="Qu L."/>
            <person name="Feng X."/>
            <person name="Chen Y."/>
            <person name="Li L."/>
            <person name="Wang X."/>
            <person name="Hu Z."/>
            <person name="Wang H."/>
            <person name="Luo H."/>
        </authorList>
    </citation>
    <scope>NUCLEOTIDE SEQUENCE [LARGE SCALE GENOMIC DNA]</scope>
    <source>
        <strain evidence="3 4">TR60-84</strain>
    </source>
</reference>
<dbReference type="Gene3D" id="3.90.180.10">
    <property type="entry name" value="Medium-chain alcohol dehydrogenases, catalytic domain"/>
    <property type="match status" value="1"/>
</dbReference>
<dbReference type="InterPro" id="IPR036291">
    <property type="entry name" value="NAD(P)-bd_dom_sf"/>
</dbReference>
<dbReference type="Pfam" id="PF00107">
    <property type="entry name" value="ADH_zinc_N"/>
    <property type="match status" value="1"/>
</dbReference>
<dbReference type="InterPro" id="IPR013149">
    <property type="entry name" value="ADH-like_C"/>
</dbReference>
<dbReference type="InterPro" id="IPR020843">
    <property type="entry name" value="ER"/>
</dbReference>
<comment type="caution">
    <text evidence="3">The sequence shown here is derived from an EMBL/GenBank/DDBJ whole genome shotgun (WGS) entry which is preliminary data.</text>
</comment>
<evidence type="ECO:0000259" key="2">
    <source>
        <dbReference type="SMART" id="SM00829"/>
    </source>
</evidence>
<dbReference type="InterPro" id="IPR041694">
    <property type="entry name" value="ADH_N_2"/>
</dbReference>
<name>A0AAE2VXF6_9RHOB</name>
<evidence type="ECO:0000256" key="1">
    <source>
        <dbReference type="ARBA" id="ARBA00023002"/>
    </source>
</evidence>
<keyword evidence="4" id="KW-1185">Reference proteome</keyword>
<dbReference type="Pfam" id="PF16884">
    <property type="entry name" value="ADH_N_2"/>
    <property type="match status" value="1"/>
</dbReference>
<dbReference type="InterPro" id="IPR011032">
    <property type="entry name" value="GroES-like_sf"/>
</dbReference>
<dbReference type="Proteomes" id="UP000732193">
    <property type="component" value="Unassembled WGS sequence"/>
</dbReference>
<protein>
    <submittedName>
        <fullName evidence="3">NADP-dependent oxidoreductase</fullName>
    </submittedName>
</protein>
<dbReference type="Gene3D" id="3.40.50.720">
    <property type="entry name" value="NAD(P)-binding Rossmann-like Domain"/>
    <property type="match status" value="1"/>
</dbReference>
<dbReference type="SUPFAM" id="SSF50129">
    <property type="entry name" value="GroES-like"/>
    <property type="match status" value="1"/>
</dbReference>
<gene>
    <name evidence="3" type="ORF">JQV55_06940</name>
</gene>